<keyword evidence="5" id="KW-0677">Repeat</keyword>
<keyword evidence="6" id="KW-0508">mRNA splicing</keyword>
<evidence type="ECO:0000256" key="1">
    <source>
        <dbReference type="ARBA" id="ARBA00004123"/>
    </source>
</evidence>
<evidence type="ECO:0000256" key="10">
    <source>
        <dbReference type="SAM" id="MobiDB-lite"/>
    </source>
</evidence>
<evidence type="ECO:0000256" key="7">
    <source>
        <dbReference type="ARBA" id="ARBA00023242"/>
    </source>
</evidence>
<keyword evidence="9" id="KW-0802">TPR repeat</keyword>
<dbReference type="InterPro" id="IPR055433">
    <property type="entry name" value="HAT_Syf1-like_N"/>
</dbReference>
<dbReference type="SMART" id="SM00028">
    <property type="entry name" value="TPR"/>
    <property type="match status" value="4"/>
</dbReference>
<dbReference type="PANTHER" id="PTHR11246:SF3">
    <property type="entry name" value="CROOKED NECK-LIKE PROTEIN 1"/>
    <property type="match status" value="1"/>
</dbReference>
<sequence>MASGDRGQGAVKSKQPAPMQVTAEQILREAHERQEDEAYIAPKQKITDPEELAVYRMRERKHFEDRLRMSRNAMGTWLKYGSFEEAQRDFERARSVYERALDVDHRNTTLWLKYAEMEMRNRHINAARNVWDRAVTLMPRIEQFWFKYVYMEEMVGNLSGARIIFDRWMDWEPDDHAWTSYVRFEMRVNQPARAREVFERYVQCHNHPKAWSKWAKFEEKQGETEAAREVFERSLQELEERDHTQELFLTFGQFEERAKESDRARVIYKFGLDTLPRSQAQELYKKYVQFEKQHGDRKGIDDVISSKKRFQYEEQVRKDPYMYDSWFDYLKLEETQATLDMSHTRDVYERALANVPPAADKRLWRRYIYLWLRYAVFEELRVGDAGRARQVLAECRRVVPHTEFTFAKLWVHAAHLEVRAGDLPAARKLLGQAIGRCPKDKLFKSYIQLELQLGEVERCRAIYGKYLQWSPANASAWISFAELEASLGELERCRAIYDLAISQASLDMPEQLWKSYIDFEIEQREFDRTRALYDALLERTKHVKVWVSFAKFEVDAAGLEGAGKVYEQAERHFADTGQKEERSMVLEAWLDACTVAGDDAREAEVQAKMPKRVKKRRLMQSDDGDDAGWEEYFDYIFPDEEKKAPNLKILEMAAKWKAKKQKTGDDDE</sequence>
<dbReference type="FunFam" id="1.25.40.10:FF:000048">
    <property type="entry name" value="Cell cycle control protein"/>
    <property type="match status" value="1"/>
</dbReference>
<dbReference type="PANTHER" id="PTHR11246">
    <property type="entry name" value="PRE-MRNA SPLICING FACTOR"/>
    <property type="match status" value="1"/>
</dbReference>
<dbReference type="PROSITE" id="PS50005">
    <property type="entry name" value="TPR"/>
    <property type="match status" value="1"/>
</dbReference>
<accession>A0A7S0F1Q0</accession>
<evidence type="ECO:0000256" key="8">
    <source>
        <dbReference type="ARBA" id="ARBA00037040"/>
    </source>
</evidence>
<dbReference type="GO" id="GO:0071014">
    <property type="term" value="C:post-mRNA release spliceosomal complex"/>
    <property type="evidence" value="ECO:0007669"/>
    <property type="project" value="TreeGrafter"/>
</dbReference>
<dbReference type="FunFam" id="1.25.40.10:FF:000327">
    <property type="entry name" value="Pre-mRNA-splicing factor CLF1"/>
    <property type="match status" value="1"/>
</dbReference>
<evidence type="ECO:0000313" key="13">
    <source>
        <dbReference type="EMBL" id="CAD8501065.1"/>
    </source>
</evidence>
<evidence type="ECO:0000256" key="5">
    <source>
        <dbReference type="ARBA" id="ARBA00022737"/>
    </source>
</evidence>
<dbReference type="SUPFAM" id="SSF48452">
    <property type="entry name" value="TPR-like"/>
    <property type="match status" value="2"/>
</dbReference>
<dbReference type="EMBL" id="HBEP01028288">
    <property type="protein sequence ID" value="CAD8501065.1"/>
    <property type="molecule type" value="Transcribed_RNA"/>
</dbReference>
<keyword evidence="7" id="KW-0539">Nucleus</keyword>
<comment type="similarity">
    <text evidence="2">Belongs to the crooked-neck family.</text>
</comment>
<dbReference type="AlphaFoldDB" id="A0A7S0F1Q0"/>
<evidence type="ECO:0000256" key="9">
    <source>
        <dbReference type="PROSITE-ProRule" id="PRU00339"/>
    </source>
</evidence>
<dbReference type="Pfam" id="PF23233">
    <property type="entry name" value="HAT_Syf1_CNRKL1_N"/>
    <property type="match status" value="1"/>
</dbReference>
<evidence type="ECO:0008006" key="14">
    <source>
        <dbReference type="Google" id="ProtNLM"/>
    </source>
</evidence>
<dbReference type="Gene3D" id="1.25.40.10">
    <property type="entry name" value="Tetratricopeptide repeat domain"/>
    <property type="match status" value="4"/>
</dbReference>
<evidence type="ECO:0000256" key="3">
    <source>
        <dbReference type="ARBA" id="ARBA00022664"/>
    </source>
</evidence>
<dbReference type="GO" id="GO:0000245">
    <property type="term" value="P:spliceosomal complex assembly"/>
    <property type="evidence" value="ECO:0007669"/>
    <property type="project" value="TreeGrafter"/>
</dbReference>
<protein>
    <recommendedName>
        <fullName evidence="14">Suppressor of forked domain-containing protein</fullName>
    </recommendedName>
</protein>
<keyword evidence="4" id="KW-0747">Spliceosome</keyword>
<evidence type="ECO:0000259" key="11">
    <source>
        <dbReference type="Pfam" id="PF23231"/>
    </source>
</evidence>
<dbReference type="GO" id="GO:0071007">
    <property type="term" value="C:U2-type catalytic step 2 spliceosome"/>
    <property type="evidence" value="ECO:0007669"/>
    <property type="project" value="TreeGrafter"/>
</dbReference>
<feature type="repeat" description="TPR" evidence="9">
    <location>
        <begin position="74"/>
        <end position="107"/>
    </location>
</feature>
<dbReference type="InterPro" id="IPR003107">
    <property type="entry name" value="HAT"/>
</dbReference>
<dbReference type="GO" id="GO:0071011">
    <property type="term" value="C:precatalytic spliceosome"/>
    <property type="evidence" value="ECO:0007669"/>
    <property type="project" value="TreeGrafter"/>
</dbReference>
<evidence type="ECO:0000256" key="2">
    <source>
        <dbReference type="ARBA" id="ARBA00008644"/>
    </source>
</evidence>
<organism evidence="13">
    <name type="scientific">Phaeocystis antarctica</name>
    <dbReference type="NCBI Taxonomy" id="33657"/>
    <lineage>
        <taxon>Eukaryota</taxon>
        <taxon>Haptista</taxon>
        <taxon>Haptophyta</taxon>
        <taxon>Prymnesiophyceae</taxon>
        <taxon>Phaeocystales</taxon>
        <taxon>Phaeocystaceae</taxon>
        <taxon>Phaeocystis</taxon>
    </lineage>
</organism>
<feature type="region of interest" description="Disordered" evidence="10">
    <location>
        <begin position="1"/>
        <end position="20"/>
    </location>
</feature>
<dbReference type="InterPro" id="IPR019734">
    <property type="entry name" value="TPR_rpt"/>
</dbReference>
<evidence type="ECO:0000256" key="4">
    <source>
        <dbReference type="ARBA" id="ARBA00022728"/>
    </source>
</evidence>
<keyword evidence="3" id="KW-0507">mRNA processing</keyword>
<feature type="domain" description="Pre-mRNA-splicing factor Syf1-like N-terminal HAT-repeats" evidence="12">
    <location>
        <begin position="62"/>
        <end position="206"/>
    </location>
</feature>
<name>A0A7S0F1Q0_9EUKA</name>
<dbReference type="Pfam" id="PF23231">
    <property type="entry name" value="HAT_Syf1_CNRKL1_C"/>
    <property type="match status" value="1"/>
</dbReference>
<gene>
    <name evidence="13" type="ORF">PANT1444_LOCUS16059</name>
</gene>
<dbReference type="GO" id="GO:0000974">
    <property type="term" value="C:Prp19 complex"/>
    <property type="evidence" value="ECO:0007669"/>
    <property type="project" value="TreeGrafter"/>
</dbReference>
<comment type="subcellular location">
    <subcellularLocation>
        <location evidence="1">Nucleus</location>
    </subcellularLocation>
</comment>
<proteinExistence type="inferred from homology"/>
<dbReference type="SMART" id="SM00386">
    <property type="entry name" value="HAT"/>
    <property type="match status" value="14"/>
</dbReference>
<dbReference type="InterPro" id="IPR045075">
    <property type="entry name" value="Syf1-like"/>
</dbReference>
<evidence type="ECO:0000256" key="6">
    <source>
        <dbReference type="ARBA" id="ARBA00023187"/>
    </source>
</evidence>
<dbReference type="InterPro" id="IPR011990">
    <property type="entry name" value="TPR-like_helical_dom_sf"/>
</dbReference>
<evidence type="ECO:0000259" key="12">
    <source>
        <dbReference type="Pfam" id="PF23233"/>
    </source>
</evidence>
<reference evidence="13" key="1">
    <citation type="submission" date="2021-01" db="EMBL/GenBank/DDBJ databases">
        <authorList>
            <person name="Corre E."/>
            <person name="Pelletier E."/>
            <person name="Niang G."/>
            <person name="Scheremetjew M."/>
            <person name="Finn R."/>
            <person name="Kale V."/>
            <person name="Holt S."/>
            <person name="Cochrane G."/>
            <person name="Meng A."/>
            <person name="Brown T."/>
            <person name="Cohen L."/>
        </authorList>
    </citation>
    <scope>NUCLEOTIDE SEQUENCE</scope>
    <source>
        <strain evidence="13">CCMP1374</strain>
    </source>
</reference>
<dbReference type="Pfam" id="PF23240">
    <property type="entry name" value="HAT_PRP39_N"/>
    <property type="match status" value="1"/>
</dbReference>
<comment type="function">
    <text evidence="8">Involved in pre-mRNA splicing and cell cycle progression. Required for the spliceosome assembly and initiation of the DNA replication.</text>
</comment>
<feature type="domain" description="Pre-mRNA-splicing factor Syf1/CRNKL1-like C-terminal HAT-repeats" evidence="11">
    <location>
        <begin position="225"/>
        <end position="307"/>
    </location>
</feature>
<dbReference type="InterPro" id="IPR055430">
    <property type="entry name" value="HAT_Syf1_CNRKL1_C"/>
</dbReference>